<dbReference type="Proteomes" id="UP000256763">
    <property type="component" value="Unassembled WGS sequence"/>
</dbReference>
<name>A0A3E0WFC1_9GAMM</name>
<accession>A0A3E0WFC1</accession>
<evidence type="ECO:0000313" key="2">
    <source>
        <dbReference type="Proteomes" id="UP000256763"/>
    </source>
</evidence>
<evidence type="ECO:0000313" key="1">
    <source>
        <dbReference type="EMBL" id="RFA31632.1"/>
    </source>
</evidence>
<keyword evidence="2" id="KW-1185">Reference proteome</keyword>
<protein>
    <submittedName>
        <fullName evidence="1">Uncharacterized protein</fullName>
    </submittedName>
</protein>
<dbReference type="AlphaFoldDB" id="A0A3E0WFC1"/>
<proteinExistence type="predicted"/>
<gene>
    <name evidence="1" type="ORF">CAL65_22055</name>
</gene>
<organism evidence="1 2">
    <name type="scientific">Alkalilimnicola ehrlichii</name>
    <dbReference type="NCBI Taxonomy" id="351052"/>
    <lineage>
        <taxon>Bacteria</taxon>
        <taxon>Pseudomonadati</taxon>
        <taxon>Pseudomonadota</taxon>
        <taxon>Gammaproteobacteria</taxon>
        <taxon>Chromatiales</taxon>
        <taxon>Ectothiorhodospiraceae</taxon>
        <taxon>Alkalilimnicola</taxon>
    </lineage>
</organism>
<sequence length="184" mass="19785">MYTMTVAREQRPYGIPIGTWAKANLPRRVSNADPGRIELVLEEDLTGRHATLAAGTILFAEKRFNSSTRRLDLYVVHARTPDDAELSLSALVFDTQKSGGLAGIINVPDIAESGGSHVVSSTLRAGSQQALELAGRGSAAEQVAGSAAASILDERERYSQESRQAQVTITVPSQTVYIRIEASF</sequence>
<comment type="caution">
    <text evidence="1">The sequence shown here is derived from an EMBL/GenBank/DDBJ whole genome shotgun (WGS) entry which is preliminary data.</text>
</comment>
<dbReference type="EMBL" id="NFZW01000045">
    <property type="protein sequence ID" value="RFA31632.1"/>
    <property type="molecule type" value="Genomic_DNA"/>
</dbReference>
<reference evidence="2" key="1">
    <citation type="submission" date="2017-05" db="EMBL/GenBank/DDBJ databases">
        <authorList>
            <person name="Sharma S."/>
            <person name="Sidhu C."/>
            <person name="Pinnaka A.K."/>
        </authorList>
    </citation>
    <scope>NUCLEOTIDE SEQUENCE [LARGE SCALE GENOMIC DNA]</scope>
    <source>
        <strain evidence="2">AK93</strain>
    </source>
</reference>